<accession>A0ABT3TP80</accession>
<proteinExistence type="predicted"/>
<dbReference type="EMBL" id="JAPHNL010000023">
    <property type="protein sequence ID" value="MCX3058849.1"/>
    <property type="molecule type" value="Genomic_DNA"/>
</dbReference>
<feature type="region of interest" description="Disordered" evidence="1">
    <location>
        <begin position="1"/>
        <end position="25"/>
    </location>
</feature>
<feature type="compositionally biased region" description="Basic and acidic residues" evidence="1">
    <location>
        <begin position="1"/>
        <end position="12"/>
    </location>
</feature>
<dbReference type="RefSeq" id="WP_266596179.1">
    <property type="nucleotide sequence ID" value="NZ_JAPHNL010000023.1"/>
</dbReference>
<protein>
    <recommendedName>
        <fullName evidence="5">Integral membrane protein</fullName>
    </recommendedName>
</protein>
<evidence type="ECO:0008006" key="5">
    <source>
        <dbReference type="Google" id="ProtNLM"/>
    </source>
</evidence>
<reference evidence="3" key="1">
    <citation type="submission" date="2022-10" db="EMBL/GenBank/DDBJ databases">
        <title>Streptomyces beihaiensis sp. nov., a chitin degrading actinobacterium, isolated from shrimp pond soil.</title>
        <authorList>
            <person name="Xie J."/>
            <person name="Shen N."/>
        </authorList>
    </citation>
    <scope>NUCLEOTIDE SEQUENCE</scope>
    <source>
        <strain evidence="3">GXMU-J5</strain>
    </source>
</reference>
<organism evidence="3 4">
    <name type="scientific">Streptomyces beihaiensis</name>
    <dbReference type="NCBI Taxonomy" id="2984495"/>
    <lineage>
        <taxon>Bacteria</taxon>
        <taxon>Bacillati</taxon>
        <taxon>Actinomycetota</taxon>
        <taxon>Actinomycetes</taxon>
        <taxon>Kitasatosporales</taxon>
        <taxon>Streptomycetaceae</taxon>
        <taxon>Streptomyces</taxon>
    </lineage>
</organism>
<gene>
    <name evidence="3" type="ORF">OFY01_03500</name>
</gene>
<feature type="transmembrane region" description="Helical" evidence="2">
    <location>
        <begin position="49"/>
        <end position="67"/>
    </location>
</feature>
<evidence type="ECO:0000256" key="2">
    <source>
        <dbReference type="SAM" id="Phobius"/>
    </source>
</evidence>
<evidence type="ECO:0000313" key="3">
    <source>
        <dbReference type="EMBL" id="MCX3058849.1"/>
    </source>
</evidence>
<keyword evidence="2" id="KW-1133">Transmembrane helix</keyword>
<sequence>MTTNDRTRDSRNPDGGAVLEGPGACPRCEDPDELSAFEERWALVPRPGAVAWVLAAVCGLLGTHAAVRGSVPAASVLLAAAGTMAVSGARGLARRTSRASRADRVHCARCSVWFSPGDVATGGWRRA</sequence>
<evidence type="ECO:0000313" key="4">
    <source>
        <dbReference type="Proteomes" id="UP001163064"/>
    </source>
</evidence>
<keyword evidence="2" id="KW-0472">Membrane</keyword>
<feature type="transmembrane region" description="Helical" evidence="2">
    <location>
        <begin position="73"/>
        <end position="93"/>
    </location>
</feature>
<name>A0ABT3TP80_9ACTN</name>
<dbReference type="Proteomes" id="UP001163064">
    <property type="component" value="Unassembled WGS sequence"/>
</dbReference>
<evidence type="ECO:0000256" key="1">
    <source>
        <dbReference type="SAM" id="MobiDB-lite"/>
    </source>
</evidence>
<comment type="caution">
    <text evidence="3">The sequence shown here is derived from an EMBL/GenBank/DDBJ whole genome shotgun (WGS) entry which is preliminary data.</text>
</comment>
<keyword evidence="2" id="KW-0812">Transmembrane</keyword>
<keyword evidence="4" id="KW-1185">Reference proteome</keyword>